<dbReference type="Gene3D" id="3.50.50.60">
    <property type="entry name" value="FAD/NAD(P)-binding domain"/>
    <property type="match status" value="1"/>
</dbReference>
<organism evidence="6 7">
    <name type="scientific">Streptomyces sp. 900129855</name>
    <dbReference type="NCBI Taxonomy" id="3155129"/>
    <lineage>
        <taxon>Bacteria</taxon>
        <taxon>Bacillati</taxon>
        <taxon>Actinomycetota</taxon>
        <taxon>Actinomycetes</taxon>
        <taxon>Kitasatosporales</taxon>
        <taxon>Streptomycetaceae</taxon>
        <taxon>Streptomyces</taxon>
    </lineage>
</organism>
<evidence type="ECO:0000313" key="7">
    <source>
        <dbReference type="Proteomes" id="UP001550739"/>
    </source>
</evidence>
<proteinExistence type="predicted"/>
<dbReference type="Pfam" id="PF13450">
    <property type="entry name" value="NAD_binding_8"/>
    <property type="match status" value="1"/>
</dbReference>
<protein>
    <submittedName>
        <fullName evidence="6">NAD(P)/FAD-dependent oxidoreductase</fullName>
    </submittedName>
</protein>
<keyword evidence="7" id="KW-1185">Reference proteome</keyword>
<dbReference type="EMBL" id="JBEZVE010000004">
    <property type="protein sequence ID" value="MEU3780597.1"/>
    <property type="molecule type" value="Genomic_DNA"/>
</dbReference>
<dbReference type="SUPFAM" id="SSF51905">
    <property type="entry name" value="FAD/NAD(P)-binding domain"/>
    <property type="match status" value="1"/>
</dbReference>
<keyword evidence="4" id="KW-0503">Monooxygenase</keyword>
<keyword evidence="1" id="KW-0285">Flavoprotein</keyword>
<name>A0ABV2ZDH0_9ACTN</name>
<evidence type="ECO:0000256" key="4">
    <source>
        <dbReference type="ARBA" id="ARBA00023033"/>
    </source>
</evidence>
<dbReference type="Proteomes" id="UP001550739">
    <property type="component" value="Unassembled WGS sequence"/>
</dbReference>
<keyword evidence="3" id="KW-0560">Oxidoreductase</keyword>
<dbReference type="InterPro" id="IPR002938">
    <property type="entry name" value="FAD-bd"/>
</dbReference>
<sequence>MRVVIVGAGLGGLCLAQGLRRAGVEVAVYERDAALDARRQGYRLHLDGRAAQGLHACLPPELYELFTATTGRPSRQVTVVTKRLKQLHRVRFPEPDPSVPARVNTSVDRFVLRTILLAGLEDVVHFDRTFVRYEHGAGRSGKTVRAFFADGAEDTADVLVAADGAGSRIRGQYLPHARVRDTGDRALYGKTPLTDEIRGRLPEMLWDGFAAVVGSRDLGMALGLVQFQEPPAQAAARLWPAADFKDADSYVMWALSGKGRAFPADERMRAMDDPGLLEVGARLVRGWAPELRALVEGARPEDTFFLNIRTSDPVERWPATPVTLLGDAIHAMPPSRGSGANIALKDAGLLCSELTAAACGERELLEAIDRYEADMVDYGFTAVRDSLALARQGGGPSAALASLVSRLTGRRG</sequence>
<comment type="caution">
    <text evidence="6">The sequence shown here is derived from an EMBL/GenBank/DDBJ whole genome shotgun (WGS) entry which is preliminary data.</text>
</comment>
<gene>
    <name evidence="6" type="ORF">AB0E89_08390</name>
</gene>
<dbReference type="PRINTS" id="PR00420">
    <property type="entry name" value="RNGMNOXGNASE"/>
</dbReference>
<keyword evidence="2" id="KW-0274">FAD</keyword>
<evidence type="ECO:0000313" key="6">
    <source>
        <dbReference type="EMBL" id="MEU3780597.1"/>
    </source>
</evidence>
<evidence type="ECO:0000256" key="1">
    <source>
        <dbReference type="ARBA" id="ARBA00022630"/>
    </source>
</evidence>
<dbReference type="PANTHER" id="PTHR47178:SF5">
    <property type="entry name" value="FAD-BINDING DOMAIN-CONTAINING PROTEIN"/>
    <property type="match status" value="1"/>
</dbReference>
<evidence type="ECO:0000259" key="5">
    <source>
        <dbReference type="Pfam" id="PF01494"/>
    </source>
</evidence>
<accession>A0ABV2ZDH0</accession>
<dbReference type="PANTHER" id="PTHR47178">
    <property type="entry name" value="MONOOXYGENASE, FAD-BINDING"/>
    <property type="match status" value="1"/>
</dbReference>
<dbReference type="RefSeq" id="WP_361701610.1">
    <property type="nucleotide sequence ID" value="NZ_JBEZVE010000004.1"/>
</dbReference>
<feature type="domain" description="FAD-binding" evidence="5">
    <location>
        <begin position="314"/>
        <end position="375"/>
    </location>
</feature>
<dbReference type="InterPro" id="IPR036188">
    <property type="entry name" value="FAD/NAD-bd_sf"/>
</dbReference>
<reference evidence="6 7" key="1">
    <citation type="submission" date="2024-06" db="EMBL/GenBank/DDBJ databases">
        <title>The Natural Products Discovery Center: Release of the First 8490 Sequenced Strains for Exploring Actinobacteria Biosynthetic Diversity.</title>
        <authorList>
            <person name="Kalkreuter E."/>
            <person name="Kautsar S.A."/>
            <person name="Yang D."/>
            <person name="Bader C.D."/>
            <person name="Teijaro C.N."/>
            <person name="Fluegel L."/>
            <person name="Davis C.M."/>
            <person name="Simpson J.R."/>
            <person name="Lauterbach L."/>
            <person name="Steele A.D."/>
            <person name="Gui C."/>
            <person name="Meng S."/>
            <person name="Li G."/>
            <person name="Viehrig K."/>
            <person name="Ye F."/>
            <person name="Su P."/>
            <person name="Kiefer A.F."/>
            <person name="Nichols A."/>
            <person name="Cepeda A.J."/>
            <person name="Yan W."/>
            <person name="Fan B."/>
            <person name="Jiang Y."/>
            <person name="Adhikari A."/>
            <person name="Zheng C.-J."/>
            <person name="Schuster L."/>
            <person name="Cowan T.M."/>
            <person name="Smanski M.J."/>
            <person name="Chevrette M.G."/>
            <person name="De Carvalho L.P.S."/>
            <person name="Shen B."/>
        </authorList>
    </citation>
    <scope>NUCLEOTIDE SEQUENCE [LARGE SCALE GENOMIC DNA]</scope>
    <source>
        <strain evidence="6 7">NPDC033843</strain>
    </source>
</reference>
<evidence type="ECO:0000256" key="2">
    <source>
        <dbReference type="ARBA" id="ARBA00022827"/>
    </source>
</evidence>
<evidence type="ECO:0000256" key="3">
    <source>
        <dbReference type="ARBA" id="ARBA00023002"/>
    </source>
</evidence>
<dbReference type="Pfam" id="PF01494">
    <property type="entry name" value="FAD_binding_3"/>
    <property type="match status" value="1"/>
</dbReference>